<organism evidence="1 2">
    <name type="scientific">Colletotrichum plurivorum</name>
    <dbReference type="NCBI Taxonomy" id="2175906"/>
    <lineage>
        <taxon>Eukaryota</taxon>
        <taxon>Fungi</taxon>
        <taxon>Dikarya</taxon>
        <taxon>Ascomycota</taxon>
        <taxon>Pezizomycotina</taxon>
        <taxon>Sordariomycetes</taxon>
        <taxon>Hypocreomycetidae</taxon>
        <taxon>Glomerellales</taxon>
        <taxon>Glomerellaceae</taxon>
        <taxon>Colletotrichum</taxon>
        <taxon>Colletotrichum orchidearum species complex</taxon>
    </lineage>
</organism>
<sequence>MASDAEIEAVQAQTPHIPYEIFLLIVEAAIEDAYSQACTTPSTLNLWLEDNPSKRLCVSADGFRRAICRARFALIRSISQINHSARSAVHRRFVRFPQCDYALRIVKPEAWVLPLVDVFDFNSGFLPLRAFENATPENQRLFPHIRTLSVQSAPELRECHEEILALLEILPSVGLITTADIHRRGRRGRNRCRGQPGDTIRPAKLTTLATVEPDFERVCRTFWEMGITIHLRRHISSEPFVKDDMEVILTPEGMRLKLLAPEIDCYDRFSPKGPASDLEDDG</sequence>
<keyword evidence="2" id="KW-1185">Reference proteome</keyword>
<dbReference type="AlphaFoldDB" id="A0A8H6KDS4"/>
<name>A0A8H6KDS4_9PEZI</name>
<dbReference type="EMBL" id="WIGO01000115">
    <property type="protein sequence ID" value="KAF6828896.1"/>
    <property type="molecule type" value="Genomic_DNA"/>
</dbReference>
<reference evidence="1" key="1">
    <citation type="journal article" date="2020" name="Phytopathology">
        <title>Genome Sequence Resources of Colletotrichum truncatum, C. plurivorum, C. musicola, and C. sojae: Four Species Pathogenic to Soybean (Glycine max).</title>
        <authorList>
            <person name="Rogerio F."/>
            <person name="Boufleur T.R."/>
            <person name="Ciampi-Guillardi M."/>
            <person name="Sukno S.A."/>
            <person name="Thon M.R."/>
            <person name="Massola Junior N.S."/>
            <person name="Baroncelli R."/>
        </authorList>
    </citation>
    <scope>NUCLEOTIDE SEQUENCE</scope>
    <source>
        <strain evidence="1">LFN00145</strain>
    </source>
</reference>
<gene>
    <name evidence="1" type="ORF">CPLU01_08222</name>
</gene>
<accession>A0A8H6KDS4</accession>
<evidence type="ECO:0000313" key="1">
    <source>
        <dbReference type="EMBL" id="KAF6828896.1"/>
    </source>
</evidence>
<proteinExistence type="predicted"/>
<dbReference type="Proteomes" id="UP000654918">
    <property type="component" value="Unassembled WGS sequence"/>
</dbReference>
<protein>
    <submittedName>
        <fullName evidence="1">Uncharacterized protein</fullName>
    </submittedName>
</protein>
<comment type="caution">
    <text evidence="1">The sequence shown here is derived from an EMBL/GenBank/DDBJ whole genome shotgun (WGS) entry which is preliminary data.</text>
</comment>
<evidence type="ECO:0000313" key="2">
    <source>
        <dbReference type="Proteomes" id="UP000654918"/>
    </source>
</evidence>